<keyword evidence="3" id="KW-1185">Reference proteome</keyword>
<feature type="compositionally biased region" description="Polar residues" evidence="1">
    <location>
        <begin position="40"/>
        <end position="58"/>
    </location>
</feature>
<dbReference type="Proteomes" id="UP000265663">
    <property type="component" value="Unassembled WGS sequence"/>
</dbReference>
<dbReference type="OrthoDB" id="3945961at2759"/>
<proteinExistence type="predicted"/>
<dbReference type="PANTHER" id="PTHR24148">
    <property type="entry name" value="ANKYRIN REPEAT DOMAIN-CONTAINING PROTEIN 39 HOMOLOG-RELATED"/>
    <property type="match status" value="1"/>
</dbReference>
<evidence type="ECO:0000256" key="1">
    <source>
        <dbReference type="SAM" id="MobiDB-lite"/>
    </source>
</evidence>
<reference evidence="2 3" key="1">
    <citation type="journal article" date="2014" name="PLoS ONE">
        <title>De novo Genome Assembly of the Fungal Plant Pathogen Pyrenophora semeniperda.</title>
        <authorList>
            <person name="Soliai M.M."/>
            <person name="Meyer S.E."/>
            <person name="Udall J.A."/>
            <person name="Elzinga D.E."/>
            <person name="Hermansen R.A."/>
            <person name="Bodily P.M."/>
            <person name="Hart A.A."/>
            <person name="Coleman C.E."/>
        </authorList>
    </citation>
    <scope>NUCLEOTIDE SEQUENCE [LARGE SCALE GENOMIC DNA]</scope>
    <source>
        <strain evidence="2 3">CCB06</strain>
        <tissue evidence="2">Mycelium</tissue>
    </source>
</reference>
<protein>
    <submittedName>
        <fullName evidence="2">Heterokaryon incompatibility (Het-6OR allele)</fullName>
    </submittedName>
</protein>
<dbReference type="PANTHER" id="PTHR24148:SF64">
    <property type="entry name" value="HETEROKARYON INCOMPATIBILITY DOMAIN-CONTAINING PROTEIN"/>
    <property type="match status" value="1"/>
</dbReference>
<dbReference type="InterPro" id="IPR052895">
    <property type="entry name" value="HetReg/Transcr_Mod"/>
</dbReference>
<dbReference type="EMBL" id="KE747809">
    <property type="protein sequence ID" value="RMZ66812.1"/>
    <property type="molecule type" value="Genomic_DNA"/>
</dbReference>
<dbReference type="AlphaFoldDB" id="A0A3M7LXF1"/>
<name>A0A3M7LXF1_9PLEO</name>
<feature type="region of interest" description="Disordered" evidence="1">
    <location>
        <begin position="39"/>
        <end position="76"/>
    </location>
</feature>
<gene>
    <name evidence="2" type="ORF">GMOD_00002180</name>
</gene>
<organism evidence="2 3">
    <name type="scientific">Pyrenophora seminiperda CCB06</name>
    <dbReference type="NCBI Taxonomy" id="1302712"/>
    <lineage>
        <taxon>Eukaryota</taxon>
        <taxon>Fungi</taxon>
        <taxon>Dikarya</taxon>
        <taxon>Ascomycota</taxon>
        <taxon>Pezizomycotina</taxon>
        <taxon>Dothideomycetes</taxon>
        <taxon>Pleosporomycetidae</taxon>
        <taxon>Pleosporales</taxon>
        <taxon>Pleosporineae</taxon>
        <taxon>Pleosporaceae</taxon>
        <taxon>Pyrenophora</taxon>
    </lineage>
</organism>
<sequence>MGIYTCGAKVLIWLGNVEPVKAFLNLDMLCQLAAEEDDTVSSPPASAPNESYNNSLSGNRELFPVDQEPPREDSTPHYRWYNNDRSCISLVTPDPSSSDLSIHKQGSLKNICPIFETHWFQRVWVIQEYIKSSSTEVFWGNASFSFELLGKAVTSVMGYHYSKIANYTEACTGMQSCFDIYRMRQDDGTTNTFFKTLLLTKDRKATDPRDKIFALVELPFCDRGEDTFFPLAPDYSLDVAEVYYITARRLLLERKEIDVLAYVKPGSLISENWPSWVPDWTHCRSPNAFAGRKVSAYTPAIIHEAKCRFCFNERYNSLSVGGIVVDRIDYLSADIFDRNPSTKQYGLRKLSRLRRSWLHAINAFINHFSDRFDEKTLAKSLTAGGGAHLVVLEGEDEEETFMTDYRNFAAYVKTREESARDYSETTNTFVNLVCNTVARRRFFVTESGMLG</sequence>
<evidence type="ECO:0000313" key="3">
    <source>
        <dbReference type="Proteomes" id="UP000265663"/>
    </source>
</evidence>
<evidence type="ECO:0000313" key="2">
    <source>
        <dbReference type="EMBL" id="RMZ66812.1"/>
    </source>
</evidence>
<accession>A0A3M7LXF1</accession>